<evidence type="ECO:0000313" key="3">
    <source>
        <dbReference type="RefSeq" id="XP_008473323.1"/>
    </source>
</evidence>
<evidence type="ECO:0000256" key="1">
    <source>
        <dbReference type="SAM" id="MobiDB-lite"/>
    </source>
</evidence>
<dbReference type="PaxDb" id="121845-A0A1S3D324"/>
<dbReference type="AlphaFoldDB" id="A0A1S3D324"/>
<keyword evidence="2" id="KW-1185">Reference proteome</keyword>
<accession>A0A1S3D324</accession>
<feature type="compositionally biased region" description="Acidic residues" evidence="1">
    <location>
        <begin position="418"/>
        <end position="432"/>
    </location>
</feature>
<dbReference type="GeneID" id="103510445"/>
<protein>
    <submittedName>
        <fullName evidence="3">Uncharacterized protein LOC103510445 isoform X1</fullName>
    </submittedName>
</protein>
<evidence type="ECO:0000313" key="2">
    <source>
        <dbReference type="Proteomes" id="UP000079169"/>
    </source>
</evidence>
<feature type="region of interest" description="Disordered" evidence="1">
    <location>
        <begin position="92"/>
        <end position="131"/>
    </location>
</feature>
<reference evidence="3" key="1">
    <citation type="submission" date="2025-08" db="UniProtKB">
        <authorList>
            <consortium name="RefSeq"/>
        </authorList>
    </citation>
    <scope>IDENTIFICATION</scope>
</reference>
<dbReference type="Proteomes" id="UP000079169">
    <property type="component" value="Unplaced"/>
</dbReference>
<feature type="compositionally biased region" description="Basic residues" evidence="1">
    <location>
        <begin position="293"/>
        <end position="303"/>
    </location>
</feature>
<feature type="compositionally biased region" description="Low complexity" evidence="1">
    <location>
        <begin position="108"/>
        <end position="127"/>
    </location>
</feature>
<proteinExistence type="predicted"/>
<name>A0A1S3D324_DIACI</name>
<gene>
    <name evidence="3" type="primary">LOC103510445</name>
</gene>
<feature type="compositionally biased region" description="Polar residues" evidence="1">
    <location>
        <begin position="233"/>
        <end position="243"/>
    </location>
</feature>
<feature type="region of interest" description="Disordered" evidence="1">
    <location>
        <begin position="278"/>
        <end position="306"/>
    </location>
</feature>
<organism evidence="2 3">
    <name type="scientific">Diaphorina citri</name>
    <name type="common">Asian citrus psyllid</name>
    <dbReference type="NCBI Taxonomy" id="121845"/>
    <lineage>
        <taxon>Eukaryota</taxon>
        <taxon>Metazoa</taxon>
        <taxon>Ecdysozoa</taxon>
        <taxon>Arthropoda</taxon>
        <taxon>Hexapoda</taxon>
        <taxon>Insecta</taxon>
        <taxon>Pterygota</taxon>
        <taxon>Neoptera</taxon>
        <taxon>Paraneoptera</taxon>
        <taxon>Hemiptera</taxon>
        <taxon>Sternorrhyncha</taxon>
        <taxon>Psylloidea</taxon>
        <taxon>Psyllidae</taxon>
        <taxon>Diaphorininae</taxon>
        <taxon>Diaphorina</taxon>
    </lineage>
</organism>
<sequence>MDFLFRKIVETSSTRRSTYRVDSEMNENRRSLGIGPLSSFKNIIMTRSAKVRDIYLISSKQKYHQIAAVEPEVLKQNTSNLLKERNQYDMFRAKSAGRGGERKSSELKNNTISRNNSRNSKSKTNNKGYQFNKTEDDYYGKFTNNNTIFKKFNTQDDYTEAVDTDIKFDKSDSVKPIEPRAKPNIYETVPRHRTHINRTSTSLSVTLQKETDNGTLETKLDTDTNRKSKSIYGPQTTQLNHRPQTPKIKKSVEMRNNLKLLGSNSADVMKTIVALPKKSPECGRIPSGTNHERKPRKTPRSKTKTKEIQAMELPPQLLHPLWKRIPHRALYGWSEKHQLLETILHKQIAEDRIQSLYYPSEEAFTLDQESSGVRFLQKPIVSSALEVLTLLQYYETSPGALPKPQVVCPGQSPGKEDEGSEDTESGYEGDDE</sequence>
<dbReference type="RefSeq" id="XP_008473323.1">
    <property type="nucleotide sequence ID" value="XM_008475101.2"/>
</dbReference>
<feature type="region of interest" description="Disordered" evidence="1">
    <location>
        <begin position="210"/>
        <end position="245"/>
    </location>
</feature>
<feature type="region of interest" description="Disordered" evidence="1">
    <location>
        <begin position="398"/>
        <end position="432"/>
    </location>
</feature>
<dbReference type="KEGG" id="dci:103510445"/>